<dbReference type="EMBL" id="JN885137">
    <property type="protein sequence ID" value="AEW87839.1"/>
    <property type="molecule type" value="Genomic_DNA"/>
</dbReference>
<evidence type="ECO:0000313" key="4">
    <source>
        <dbReference type="Proteomes" id="UP000133219"/>
    </source>
</evidence>
<organism evidence="2 3">
    <name type="scientific">Macaca fuscata rhadinovirus</name>
    <dbReference type="NCBI Taxonomy" id="272551"/>
    <lineage>
        <taxon>Viruses</taxon>
        <taxon>Duplodnaviria</taxon>
        <taxon>Heunggongvirae</taxon>
        <taxon>Peploviricota</taxon>
        <taxon>Herviviricetes</taxon>
        <taxon>Herpesvirales</taxon>
        <taxon>Orthoherpesviridae</taxon>
        <taxon>Gammaherpesvirinae</taxon>
        <taxon>Rhadinovirus</taxon>
        <taxon>Rhadinovirus macacinegamma11</taxon>
        <taxon>macacine gammaherpesvirus 11</taxon>
    </lineage>
</organism>
<sequence length="83" mass="8993">MLTRAPRLGASVQLTAVRLLLLFLTSSTPTAINCTKPGSVFFWLSWPKVFMENHYSFISVNSVSITVVAAGKISSRGKTATNC</sequence>
<reference evidence="3 4" key="1">
    <citation type="journal article" date="2013" name="J. Virol.">
        <title>Genomic characterization of Japanese macaque rhadinovirus, a novel herpesvirus isolated from a nonhuman primate with a spontaneous inflammatory demyelinating disease.</title>
        <authorList>
            <person name="Estep R.D."/>
            <person name="Hansen S.G."/>
            <person name="Rogers K.S."/>
            <person name="Axthelm M.K."/>
            <person name="Wong S.W."/>
        </authorList>
    </citation>
    <scope>NUCLEOTIDE SEQUENCE [LARGE SCALE GENOMIC DNA]</scope>
    <source>
        <strain evidence="2">12E2</strain>
        <strain evidence="1">3A1</strain>
    </source>
</reference>
<dbReference type="Proteomes" id="UP000124292">
    <property type="component" value="Genome"/>
</dbReference>
<evidence type="ECO:0000313" key="3">
    <source>
        <dbReference type="Proteomes" id="UP000124292"/>
    </source>
</evidence>
<dbReference type="RefSeq" id="YP_238447.1">
    <property type="nucleotide sequence ID" value="NC_007016.1"/>
</dbReference>
<protein>
    <submittedName>
        <fullName evidence="2">JM144</fullName>
    </submittedName>
</protein>
<name>G9JMX2_9GAMA</name>
<dbReference type="KEGG" id="vg:3416515"/>
<dbReference type="Proteomes" id="UP000133219">
    <property type="component" value="Segment"/>
</dbReference>
<accession>G9JMX2</accession>
<proteinExistence type="predicted"/>
<evidence type="ECO:0000313" key="1">
    <source>
        <dbReference type="EMBL" id="AEW87669.1"/>
    </source>
</evidence>
<dbReference type="GeneID" id="3416515"/>
<evidence type="ECO:0000313" key="2">
    <source>
        <dbReference type="EMBL" id="AEW87839.1"/>
    </source>
</evidence>
<dbReference type="EMBL" id="JN885136">
    <property type="protein sequence ID" value="AEW87669.1"/>
    <property type="molecule type" value="Genomic_DNA"/>
</dbReference>
<gene>
    <name evidence="2" type="ORF">JM144</name>
</gene>